<proteinExistence type="predicted"/>
<dbReference type="AlphaFoldDB" id="A0A3B3WR89"/>
<evidence type="ECO:0000313" key="3">
    <source>
        <dbReference type="Proteomes" id="UP000261480"/>
    </source>
</evidence>
<name>A0A3B3WR89_9TELE</name>
<evidence type="ECO:0000313" key="2">
    <source>
        <dbReference type="Ensembl" id="ENSPMEP00000005189.1"/>
    </source>
</evidence>
<dbReference type="Ensembl" id="ENSPMET00000007905.1">
    <property type="protein sequence ID" value="ENSPMEP00000005189.1"/>
    <property type="gene ID" value="ENSPMEG00000006536.1"/>
</dbReference>
<evidence type="ECO:0000256" key="1">
    <source>
        <dbReference type="SAM" id="MobiDB-lite"/>
    </source>
</evidence>
<protein>
    <submittedName>
        <fullName evidence="2">Uncharacterized protein</fullName>
    </submittedName>
</protein>
<organism evidence="2 3">
    <name type="scientific">Poecilia mexicana</name>
    <dbReference type="NCBI Taxonomy" id="48701"/>
    <lineage>
        <taxon>Eukaryota</taxon>
        <taxon>Metazoa</taxon>
        <taxon>Chordata</taxon>
        <taxon>Craniata</taxon>
        <taxon>Vertebrata</taxon>
        <taxon>Euteleostomi</taxon>
        <taxon>Actinopterygii</taxon>
        <taxon>Neopterygii</taxon>
        <taxon>Teleostei</taxon>
        <taxon>Neoteleostei</taxon>
        <taxon>Acanthomorphata</taxon>
        <taxon>Ovalentaria</taxon>
        <taxon>Atherinomorphae</taxon>
        <taxon>Cyprinodontiformes</taxon>
        <taxon>Poeciliidae</taxon>
        <taxon>Poeciliinae</taxon>
        <taxon>Poecilia</taxon>
    </lineage>
</organism>
<keyword evidence="3" id="KW-1185">Reference proteome</keyword>
<sequence>MLQWSSQSPDLKVAEIKRTSVYFGCCSCNFFMLSREKSLHLVLPHSSFLHRFTPGVKPQRTPQAPPPQGESGSKFSLLSCEELTEQITELMNLISLMCVSRPVAINNKSINCTINESY</sequence>
<feature type="region of interest" description="Disordered" evidence="1">
    <location>
        <begin position="54"/>
        <end position="74"/>
    </location>
</feature>
<dbReference type="Proteomes" id="UP000261480">
    <property type="component" value="Unplaced"/>
</dbReference>
<accession>A0A3B3WR89</accession>
<reference evidence="2" key="1">
    <citation type="submission" date="2025-08" db="UniProtKB">
        <authorList>
            <consortium name="Ensembl"/>
        </authorList>
    </citation>
    <scope>IDENTIFICATION</scope>
</reference>
<reference evidence="2" key="2">
    <citation type="submission" date="2025-09" db="UniProtKB">
        <authorList>
            <consortium name="Ensembl"/>
        </authorList>
    </citation>
    <scope>IDENTIFICATION</scope>
</reference>